<protein>
    <recommendedName>
        <fullName evidence="3">HNH nuclease domain-containing protein</fullName>
    </recommendedName>
</protein>
<dbReference type="InParanoid" id="A0A2H3DKS1"/>
<accession>A0A2H3DKS1</accession>
<name>A0A2H3DKS1_ARMGA</name>
<keyword evidence="2" id="KW-1185">Reference proteome</keyword>
<dbReference type="Proteomes" id="UP000217790">
    <property type="component" value="Unassembled WGS sequence"/>
</dbReference>
<evidence type="ECO:0000313" key="2">
    <source>
        <dbReference type="Proteomes" id="UP000217790"/>
    </source>
</evidence>
<evidence type="ECO:0008006" key="3">
    <source>
        <dbReference type="Google" id="ProtNLM"/>
    </source>
</evidence>
<dbReference type="AlphaFoldDB" id="A0A2H3DKS1"/>
<sequence>MDLDSVPRDDPSNAIALELNTCSHLKDFRMSLKATGNPNEYAVERYGACLWPELMNDVIVFKEGTLPNPRYLHLHACVVDVLQRNGAGNVIDKILGCLPYRTRHPEGLQGVLTTLGLRYSLVTTFQLPQSDFDALV</sequence>
<evidence type="ECO:0000313" key="1">
    <source>
        <dbReference type="EMBL" id="PBK95815.1"/>
    </source>
</evidence>
<dbReference type="EMBL" id="KZ293651">
    <property type="protein sequence ID" value="PBK95815.1"/>
    <property type="molecule type" value="Genomic_DNA"/>
</dbReference>
<gene>
    <name evidence="1" type="ORF">ARMGADRAFT_1077342</name>
</gene>
<proteinExistence type="predicted"/>
<dbReference type="STRING" id="47427.A0A2H3DKS1"/>
<reference evidence="2" key="1">
    <citation type="journal article" date="2017" name="Nat. Ecol. Evol.">
        <title>Genome expansion and lineage-specific genetic innovations in the forest pathogenic fungi Armillaria.</title>
        <authorList>
            <person name="Sipos G."/>
            <person name="Prasanna A.N."/>
            <person name="Walter M.C."/>
            <person name="O'Connor E."/>
            <person name="Balint B."/>
            <person name="Krizsan K."/>
            <person name="Kiss B."/>
            <person name="Hess J."/>
            <person name="Varga T."/>
            <person name="Slot J."/>
            <person name="Riley R."/>
            <person name="Boka B."/>
            <person name="Rigling D."/>
            <person name="Barry K."/>
            <person name="Lee J."/>
            <person name="Mihaltcheva S."/>
            <person name="LaButti K."/>
            <person name="Lipzen A."/>
            <person name="Waldron R."/>
            <person name="Moloney N.M."/>
            <person name="Sperisen C."/>
            <person name="Kredics L."/>
            <person name="Vagvoelgyi C."/>
            <person name="Patrignani A."/>
            <person name="Fitzpatrick D."/>
            <person name="Nagy I."/>
            <person name="Doyle S."/>
            <person name="Anderson J.B."/>
            <person name="Grigoriev I.V."/>
            <person name="Gueldener U."/>
            <person name="Muensterkoetter M."/>
            <person name="Nagy L.G."/>
        </authorList>
    </citation>
    <scope>NUCLEOTIDE SEQUENCE [LARGE SCALE GENOMIC DNA]</scope>
    <source>
        <strain evidence="2">Ar21-2</strain>
    </source>
</reference>
<dbReference type="OrthoDB" id="2986499at2759"/>
<organism evidence="1 2">
    <name type="scientific">Armillaria gallica</name>
    <name type="common">Bulbous honey fungus</name>
    <name type="synonym">Armillaria bulbosa</name>
    <dbReference type="NCBI Taxonomy" id="47427"/>
    <lineage>
        <taxon>Eukaryota</taxon>
        <taxon>Fungi</taxon>
        <taxon>Dikarya</taxon>
        <taxon>Basidiomycota</taxon>
        <taxon>Agaricomycotina</taxon>
        <taxon>Agaricomycetes</taxon>
        <taxon>Agaricomycetidae</taxon>
        <taxon>Agaricales</taxon>
        <taxon>Marasmiineae</taxon>
        <taxon>Physalacriaceae</taxon>
        <taxon>Armillaria</taxon>
    </lineage>
</organism>